<dbReference type="AlphaFoldDB" id="A0A914HM76"/>
<evidence type="ECO:0000313" key="2">
    <source>
        <dbReference type="Proteomes" id="UP000887572"/>
    </source>
</evidence>
<accession>A0A914HM76</accession>
<protein>
    <submittedName>
        <fullName evidence="3">Uncharacterized protein</fullName>
    </submittedName>
</protein>
<keyword evidence="2" id="KW-1185">Reference proteome</keyword>
<organism evidence="2 3">
    <name type="scientific">Globodera rostochiensis</name>
    <name type="common">Golden nematode worm</name>
    <name type="synonym">Heterodera rostochiensis</name>
    <dbReference type="NCBI Taxonomy" id="31243"/>
    <lineage>
        <taxon>Eukaryota</taxon>
        <taxon>Metazoa</taxon>
        <taxon>Ecdysozoa</taxon>
        <taxon>Nematoda</taxon>
        <taxon>Chromadorea</taxon>
        <taxon>Rhabditida</taxon>
        <taxon>Tylenchina</taxon>
        <taxon>Tylenchomorpha</taxon>
        <taxon>Tylenchoidea</taxon>
        <taxon>Heteroderidae</taxon>
        <taxon>Heteroderinae</taxon>
        <taxon>Globodera</taxon>
    </lineage>
</organism>
<name>A0A914HM76_GLORO</name>
<dbReference type="Proteomes" id="UP000887572">
    <property type="component" value="Unplaced"/>
</dbReference>
<reference evidence="3" key="1">
    <citation type="submission" date="2022-11" db="UniProtKB">
        <authorList>
            <consortium name="WormBaseParasite"/>
        </authorList>
    </citation>
    <scope>IDENTIFICATION</scope>
</reference>
<feature type="compositionally biased region" description="Polar residues" evidence="1">
    <location>
        <begin position="97"/>
        <end position="122"/>
    </location>
</feature>
<feature type="region of interest" description="Disordered" evidence="1">
    <location>
        <begin position="88"/>
        <end position="140"/>
    </location>
</feature>
<proteinExistence type="predicted"/>
<evidence type="ECO:0000256" key="1">
    <source>
        <dbReference type="SAM" id="MobiDB-lite"/>
    </source>
</evidence>
<dbReference type="WBParaSite" id="Gr19_v10_g2432.t1">
    <property type="protein sequence ID" value="Gr19_v10_g2432.t1"/>
    <property type="gene ID" value="Gr19_v10_g2432"/>
</dbReference>
<sequence length="332" mass="37526">MATKFVLVPQEIYRGLTTVSDTGDINLDTVRHDLNRARSERTNPTAKNVRYNQQLRRYLHMRNEHESKPTKVELSKGLSVLVKHGGEEEAEVVDTPQPHTQVQSRIAQTQQTRRPEPSNNRLQSRKRKATNSRAHDPTGLKRNLLTADREAIQRFQWQIGRRRALKQPTRYPQQRDLVAEAAAAPLDDDDDDDDYFLENGNTLPAPPILHGDLPDDADENNRPNFVLMDSSNEKEAGGDHQRNINNSGTPFSTAKMEIVLDSLYNNPSSPAAFAGHQIFARRRQRLIGHTIESLRANVNSVFAKTITALDKEEVITAPKVVCSIRACSRRFA</sequence>
<evidence type="ECO:0000313" key="3">
    <source>
        <dbReference type="WBParaSite" id="Gr19_v10_g2432.t1"/>
    </source>
</evidence>